<proteinExistence type="predicted"/>
<keyword evidence="3" id="KW-1185">Reference proteome</keyword>
<keyword evidence="1" id="KW-0472">Membrane</keyword>
<evidence type="ECO:0000313" key="2">
    <source>
        <dbReference type="EMBL" id="OKL38580.1"/>
    </source>
</evidence>
<keyword evidence="1" id="KW-1133">Transmembrane helix</keyword>
<name>A0A1Q5P8K9_9BACT</name>
<evidence type="ECO:0000313" key="3">
    <source>
        <dbReference type="Proteomes" id="UP000186551"/>
    </source>
</evidence>
<accession>A0A1Q5P8K9</accession>
<dbReference type="RefSeq" id="WP_073854499.1">
    <property type="nucleotide sequence ID" value="NZ_LVWA01000012.1"/>
</dbReference>
<evidence type="ECO:0000256" key="1">
    <source>
        <dbReference type="SAM" id="Phobius"/>
    </source>
</evidence>
<dbReference type="STRING" id="1797110.A3841_05365"/>
<feature type="transmembrane region" description="Helical" evidence="1">
    <location>
        <begin position="57"/>
        <end position="75"/>
    </location>
</feature>
<feature type="transmembrane region" description="Helical" evidence="1">
    <location>
        <begin position="5"/>
        <end position="24"/>
    </location>
</feature>
<dbReference type="AlphaFoldDB" id="A0A1Q5P8K9"/>
<sequence>MKKYILFLVSGVLNLYLLLLYLGFSAGFASYLPVFAILGALLLFAFCPWLTLYKPKIGSLVGLICLIPIVLWHLTAIVNGVFNSSKDNITSTEELVVFSILFVVAALASFLAVKTLQEESVGWDSSDKSIKHSTKLILSLIPAGLVVFWVVSIMMK</sequence>
<dbReference type="EMBL" id="LVWA01000012">
    <property type="protein sequence ID" value="OKL38580.1"/>
    <property type="molecule type" value="Genomic_DNA"/>
</dbReference>
<comment type="caution">
    <text evidence="2">The sequence shown here is derived from an EMBL/GenBank/DDBJ whole genome shotgun (WGS) entry which is preliminary data.</text>
</comment>
<organism evidence="2 3">
    <name type="scientific">Pontibacter flavimaris</name>
    <dbReference type="NCBI Taxonomy" id="1797110"/>
    <lineage>
        <taxon>Bacteria</taxon>
        <taxon>Pseudomonadati</taxon>
        <taxon>Bacteroidota</taxon>
        <taxon>Cytophagia</taxon>
        <taxon>Cytophagales</taxon>
        <taxon>Hymenobacteraceae</taxon>
        <taxon>Pontibacter</taxon>
    </lineage>
</organism>
<protein>
    <submittedName>
        <fullName evidence="2">Uncharacterized protein</fullName>
    </submittedName>
</protein>
<feature type="transmembrane region" description="Helical" evidence="1">
    <location>
        <begin position="95"/>
        <end position="116"/>
    </location>
</feature>
<gene>
    <name evidence="2" type="ORF">A3841_05365</name>
</gene>
<reference evidence="2 3" key="1">
    <citation type="submission" date="2016-03" db="EMBL/GenBank/DDBJ databases">
        <title>Genome sequence of Pontibacter sp. nov., of the family cytophagaceae, isolated from marine sediment of the Yellow Sea, China.</title>
        <authorList>
            <person name="Zhang G."/>
            <person name="Zhang R."/>
        </authorList>
    </citation>
    <scope>NUCLEOTIDE SEQUENCE [LARGE SCALE GENOMIC DNA]</scope>
    <source>
        <strain evidence="2 3">S10-8</strain>
    </source>
</reference>
<feature type="transmembrane region" description="Helical" evidence="1">
    <location>
        <begin position="30"/>
        <end position="50"/>
    </location>
</feature>
<dbReference type="Proteomes" id="UP000186551">
    <property type="component" value="Unassembled WGS sequence"/>
</dbReference>
<feature type="transmembrane region" description="Helical" evidence="1">
    <location>
        <begin position="136"/>
        <end position="155"/>
    </location>
</feature>
<keyword evidence="1" id="KW-0812">Transmembrane</keyword>